<reference evidence="2 3" key="1">
    <citation type="journal article" date="2013" name="Curr. Biol.">
        <title>The Genome of the Foraminiferan Reticulomyxa filosa.</title>
        <authorList>
            <person name="Glockner G."/>
            <person name="Hulsmann N."/>
            <person name="Schleicher M."/>
            <person name="Noegel A.A."/>
            <person name="Eichinger L."/>
            <person name="Gallinger C."/>
            <person name="Pawlowski J."/>
            <person name="Sierra R."/>
            <person name="Euteneuer U."/>
            <person name="Pillet L."/>
            <person name="Moustafa A."/>
            <person name="Platzer M."/>
            <person name="Groth M."/>
            <person name="Szafranski K."/>
            <person name="Schliwa M."/>
        </authorList>
    </citation>
    <scope>NUCLEOTIDE SEQUENCE [LARGE SCALE GENOMIC DNA]</scope>
</reference>
<evidence type="ECO:0000256" key="1">
    <source>
        <dbReference type="SAM" id="MobiDB-lite"/>
    </source>
</evidence>
<comment type="caution">
    <text evidence="2">The sequence shown here is derived from an EMBL/GenBank/DDBJ whole genome shotgun (WGS) entry which is preliminary data.</text>
</comment>
<accession>X6N9I7</accession>
<dbReference type="EMBL" id="ASPP01010611">
    <property type="protein sequence ID" value="ETO22588.1"/>
    <property type="molecule type" value="Genomic_DNA"/>
</dbReference>
<dbReference type="Proteomes" id="UP000023152">
    <property type="component" value="Unassembled WGS sequence"/>
</dbReference>
<evidence type="ECO:0000313" key="2">
    <source>
        <dbReference type="EMBL" id="ETO22588.1"/>
    </source>
</evidence>
<organism evidence="2 3">
    <name type="scientific">Reticulomyxa filosa</name>
    <dbReference type="NCBI Taxonomy" id="46433"/>
    <lineage>
        <taxon>Eukaryota</taxon>
        <taxon>Sar</taxon>
        <taxon>Rhizaria</taxon>
        <taxon>Retaria</taxon>
        <taxon>Foraminifera</taxon>
        <taxon>Monothalamids</taxon>
        <taxon>Reticulomyxidae</taxon>
        <taxon>Reticulomyxa</taxon>
    </lineage>
</organism>
<feature type="non-terminal residue" evidence="2">
    <location>
        <position position="239"/>
    </location>
</feature>
<gene>
    <name evidence="2" type="ORF">RFI_14606</name>
</gene>
<feature type="region of interest" description="Disordered" evidence="1">
    <location>
        <begin position="91"/>
        <end position="112"/>
    </location>
</feature>
<evidence type="ECO:0000313" key="3">
    <source>
        <dbReference type="Proteomes" id="UP000023152"/>
    </source>
</evidence>
<protein>
    <submittedName>
        <fullName evidence="2">Uncharacterized protein</fullName>
    </submittedName>
</protein>
<name>X6N9I7_RETFI</name>
<proteinExistence type="predicted"/>
<keyword evidence="3" id="KW-1185">Reference proteome</keyword>
<dbReference type="AlphaFoldDB" id="X6N9I7"/>
<sequence>MVPNREENAHKRNWKCEECSGKLNHIINGQQLQQQITIRGEHDTICEHTHYKKFVSIIFYVNRNDARYYYNTTCIKNAIYIINKYNSLSLSKKKKRGKPPKKKKDDRRKKKKSLIRLCMKQGKSKDNGQTATKEPTQPMALLRRIDEEYLQPLPTTQGDFQWVVLNVRDLSLISHHKGNSKVLLDSINDCIKETGHAHLIIVQLKDLLLCISHSGPKASICDRTNLSFCIEYTKRYFAI</sequence>